<dbReference type="OrthoDB" id="6627262at2759"/>
<evidence type="ECO:0000313" key="1">
    <source>
        <dbReference type="EMBL" id="VVC28405.1"/>
    </source>
</evidence>
<name>A0A5E4M887_9HEMI</name>
<keyword evidence="2" id="KW-1185">Reference proteome</keyword>
<organism evidence="1 2">
    <name type="scientific">Cinara cedri</name>
    <dbReference type="NCBI Taxonomy" id="506608"/>
    <lineage>
        <taxon>Eukaryota</taxon>
        <taxon>Metazoa</taxon>
        <taxon>Ecdysozoa</taxon>
        <taxon>Arthropoda</taxon>
        <taxon>Hexapoda</taxon>
        <taxon>Insecta</taxon>
        <taxon>Pterygota</taxon>
        <taxon>Neoptera</taxon>
        <taxon>Paraneoptera</taxon>
        <taxon>Hemiptera</taxon>
        <taxon>Sternorrhyncha</taxon>
        <taxon>Aphidomorpha</taxon>
        <taxon>Aphidoidea</taxon>
        <taxon>Aphididae</taxon>
        <taxon>Lachninae</taxon>
        <taxon>Cinara</taxon>
    </lineage>
</organism>
<reference evidence="1 2" key="1">
    <citation type="submission" date="2019-08" db="EMBL/GenBank/DDBJ databases">
        <authorList>
            <person name="Alioto T."/>
            <person name="Alioto T."/>
            <person name="Gomez Garrido J."/>
        </authorList>
    </citation>
    <scope>NUCLEOTIDE SEQUENCE [LARGE SCALE GENOMIC DNA]</scope>
</reference>
<dbReference type="AlphaFoldDB" id="A0A5E4M887"/>
<protein>
    <submittedName>
        <fullName evidence="1">Uncharacterized protein</fullName>
    </submittedName>
</protein>
<dbReference type="PANTHER" id="PTHR46238">
    <property type="entry name" value="REVERSE TRANSCRIPTASE DOMAIN-CONTAINING PROTEIN"/>
    <property type="match status" value="1"/>
</dbReference>
<dbReference type="Proteomes" id="UP000325440">
    <property type="component" value="Unassembled WGS sequence"/>
</dbReference>
<gene>
    <name evidence="1" type="ORF">CINCED_3A001717</name>
</gene>
<proteinExistence type="predicted"/>
<evidence type="ECO:0000313" key="2">
    <source>
        <dbReference type="Proteomes" id="UP000325440"/>
    </source>
</evidence>
<accession>A0A5E4M887</accession>
<sequence>MTINGDIISEIESFMCLGFIVKKKSSDFNEDVKHKNKGGWVKWKESCGVLCDKRIPMRLKGKFYKSVVRPTMLHGSEFCETNQVIRKN</sequence>
<dbReference type="PANTHER" id="PTHR46238:SF8">
    <property type="entry name" value="ENDONUCLEASE_EXONUCLEASE_PHOSPHATASE DOMAIN-CONTAINING PROTEIN"/>
    <property type="match status" value="1"/>
</dbReference>
<dbReference type="EMBL" id="CABPRJ010000480">
    <property type="protein sequence ID" value="VVC28405.1"/>
    <property type="molecule type" value="Genomic_DNA"/>
</dbReference>